<protein>
    <submittedName>
        <fullName evidence="4">ADP-ribosylation factor 1/2</fullName>
    </submittedName>
</protein>
<evidence type="ECO:0000256" key="2">
    <source>
        <dbReference type="ARBA" id="ARBA00023134"/>
    </source>
</evidence>
<dbReference type="AlphaFoldDB" id="A0AAW2ZFF4"/>
<gene>
    <name evidence="4" type="ORF">AKO1_008900</name>
</gene>
<accession>A0AAW2ZFF4</accession>
<keyword evidence="1 3" id="KW-0547">Nucleotide-binding</keyword>
<dbReference type="Proteomes" id="UP001431209">
    <property type="component" value="Unassembled WGS sequence"/>
</dbReference>
<reference evidence="4 5" key="1">
    <citation type="submission" date="2024-03" db="EMBL/GenBank/DDBJ databases">
        <title>The Acrasis kona genome and developmental transcriptomes reveal deep origins of eukaryotic multicellular pathways.</title>
        <authorList>
            <person name="Sheikh S."/>
            <person name="Fu C.-J."/>
            <person name="Brown M.W."/>
            <person name="Baldauf S.L."/>
        </authorList>
    </citation>
    <scope>NUCLEOTIDE SEQUENCE [LARGE SCALE GENOMIC DNA]</scope>
    <source>
        <strain evidence="4 5">ATCC MYA-3509</strain>
    </source>
</reference>
<name>A0AAW2ZFF4_9EUKA</name>
<dbReference type="Pfam" id="PF00025">
    <property type="entry name" value="Arf"/>
    <property type="match status" value="1"/>
</dbReference>
<organism evidence="4 5">
    <name type="scientific">Acrasis kona</name>
    <dbReference type="NCBI Taxonomy" id="1008807"/>
    <lineage>
        <taxon>Eukaryota</taxon>
        <taxon>Discoba</taxon>
        <taxon>Heterolobosea</taxon>
        <taxon>Tetramitia</taxon>
        <taxon>Eutetramitia</taxon>
        <taxon>Acrasidae</taxon>
        <taxon>Acrasis</taxon>
    </lineage>
</organism>
<comment type="caution">
    <text evidence="4">The sequence shown here is derived from an EMBL/GenBank/DDBJ whole genome shotgun (WGS) entry which is preliminary data.</text>
</comment>
<evidence type="ECO:0000313" key="5">
    <source>
        <dbReference type="Proteomes" id="UP001431209"/>
    </source>
</evidence>
<evidence type="ECO:0000256" key="3">
    <source>
        <dbReference type="PIRSR" id="PIRSR606689-1"/>
    </source>
</evidence>
<proteinExistence type="predicted"/>
<feature type="binding site" evidence="3">
    <location>
        <begin position="16"/>
        <end position="19"/>
    </location>
    <ligand>
        <name>GTP</name>
        <dbReference type="ChEBI" id="CHEBI:37565"/>
    </ligand>
</feature>
<evidence type="ECO:0000256" key="1">
    <source>
        <dbReference type="ARBA" id="ARBA00022741"/>
    </source>
</evidence>
<evidence type="ECO:0000313" key="4">
    <source>
        <dbReference type="EMBL" id="KAL0487906.1"/>
    </source>
</evidence>
<dbReference type="GO" id="GO:0005525">
    <property type="term" value="F:GTP binding"/>
    <property type="evidence" value="ECO:0007669"/>
    <property type="project" value="UniProtKB-KW"/>
</dbReference>
<dbReference type="GO" id="GO:0003924">
    <property type="term" value="F:GTPase activity"/>
    <property type="evidence" value="ECO:0007669"/>
    <property type="project" value="InterPro"/>
</dbReference>
<dbReference type="InterPro" id="IPR027417">
    <property type="entry name" value="P-loop_NTPase"/>
</dbReference>
<keyword evidence="2 3" id="KW-0342">GTP-binding</keyword>
<sequence length="58" mass="6411">MSDDRLRNAMLLVYANKQDLPGAVQAASLANKLKLAQIKQQKYIQPCVAPVGMVILRD</sequence>
<dbReference type="InterPro" id="IPR006689">
    <property type="entry name" value="Small_GTPase_ARF/SAR"/>
</dbReference>
<keyword evidence="5" id="KW-1185">Reference proteome</keyword>
<dbReference type="EMBL" id="JAOPGA020001383">
    <property type="protein sequence ID" value="KAL0487906.1"/>
    <property type="molecule type" value="Genomic_DNA"/>
</dbReference>
<dbReference type="Gene3D" id="3.40.50.300">
    <property type="entry name" value="P-loop containing nucleotide triphosphate hydrolases"/>
    <property type="match status" value="1"/>
</dbReference>